<proteinExistence type="predicted"/>
<organism evidence="1 2">
    <name type="scientific">Novipirellula caenicola</name>
    <dbReference type="NCBI Taxonomy" id="1536901"/>
    <lineage>
        <taxon>Bacteria</taxon>
        <taxon>Pseudomonadati</taxon>
        <taxon>Planctomycetota</taxon>
        <taxon>Planctomycetia</taxon>
        <taxon>Pirellulales</taxon>
        <taxon>Pirellulaceae</taxon>
        <taxon>Novipirellula</taxon>
    </lineage>
</organism>
<reference evidence="1 2" key="1">
    <citation type="submission" date="2024-02" db="EMBL/GenBank/DDBJ databases">
        <title>Rhodopirellula caenicola NBRC 110016.</title>
        <authorList>
            <person name="Ichikawa N."/>
            <person name="Katano-Makiyama Y."/>
            <person name="Hidaka K."/>
        </authorList>
    </citation>
    <scope>NUCLEOTIDE SEQUENCE [LARGE SCALE GENOMIC DNA]</scope>
    <source>
        <strain evidence="1 2">NBRC 110016</strain>
    </source>
</reference>
<dbReference type="Proteomes" id="UP001416858">
    <property type="component" value="Unassembled WGS sequence"/>
</dbReference>
<gene>
    <name evidence="1" type="ORF">Rcae01_06205</name>
</gene>
<name>A0ABP9W2F2_9BACT</name>
<dbReference type="EMBL" id="BAABRO010000026">
    <property type="protein sequence ID" value="GAA5510695.1"/>
    <property type="molecule type" value="Genomic_DNA"/>
</dbReference>
<evidence type="ECO:0000313" key="1">
    <source>
        <dbReference type="EMBL" id="GAA5510695.1"/>
    </source>
</evidence>
<protein>
    <submittedName>
        <fullName evidence="1">Uncharacterized protein</fullName>
    </submittedName>
</protein>
<comment type="caution">
    <text evidence="1">The sequence shown here is derived from an EMBL/GenBank/DDBJ whole genome shotgun (WGS) entry which is preliminary data.</text>
</comment>
<evidence type="ECO:0000313" key="2">
    <source>
        <dbReference type="Proteomes" id="UP001416858"/>
    </source>
</evidence>
<keyword evidence="2" id="KW-1185">Reference proteome</keyword>
<sequence>MTLRCIALHFPLAFGNVKRRRRNDPTTSRHEATRLEHRLEIRLVACCPRTLSRWAALTCQKIIHQSIQVRPEIVLKVAYLTSFVEVLGLNRIFLGRLKLTVAHNQFVNV</sequence>
<accession>A0ABP9W2F2</accession>